<evidence type="ECO:0000256" key="3">
    <source>
        <dbReference type="RuleBase" id="RU004075"/>
    </source>
</evidence>
<sequence>MAWSRRNFLLTAGLGTAAGTLVTPQIATSQSANHRAKHQNIKNWRAVRTHFNLDPKYIHMAGLLLASHPTPVQSAIDEHRDGLDQNPTHYLYDHRPDLVAAVRANAADYLGVQAKDIALTDSTTMGTALVINGLSIRPDQEMLTTTFDYYSTHTSLKYKASRTGATVNEIPLYRDIQTVSQDEMVETLIKGIGPKTRLVTATWVHSSTGLKVPIAKIADQLKQLNQNRSEEDRVLFFVDGVHGLGVEDDALPTLGCDFFVAGTHKWMFAPRGSGFIWGKPETQDAVTPTIPTFSGGAGWGAWMTPGGFKTFEHQWAMAQAFAFHQQMGKERVTKRLHSLSRQLKKGLSKMQHIKLYTPIDDDLSAAIVCFDVEGLSPKAVVAKLKAKNIIASTTPYDVSYARLTPGVYNTPDEIDRVLNQIRDLA</sequence>
<name>B0C7H0_ACAM1</name>
<dbReference type="SUPFAM" id="SSF53383">
    <property type="entry name" value="PLP-dependent transferases"/>
    <property type="match status" value="1"/>
</dbReference>
<dbReference type="STRING" id="329726.AM1_6324"/>
<gene>
    <name evidence="6" type="ordered locus">AM1_6324</name>
</gene>
<dbReference type="PROSITE" id="PS51318">
    <property type="entry name" value="TAT"/>
    <property type="match status" value="1"/>
</dbReference>
<protein>
    <submittedName>
        <fullName evidence="6">Aminotransferase, class V superfamily protein</fullName>
    </submittedName>
</protein>
<dbReference type="EMBL" id="CP000828">
    <property type="protein sequence ID" value="ABW31254.1"/>
    <property type="molecule type" value="Genomic_DNA"/>
</dbReference>
<organism evidence="6 7">
    <name type="scientific">Acaryochloris marina (strain MBIC 11017)</name>
    <dbReference type="NCBI Taxonomy" id="329726"/>
    <lineage>
        <taxon>Bacteria</taxon>
        <taxon>Bacillati</taxon>
        <taxon>Cyanobacteriota</taxon>
        <taxon>Cyanophyceae</taxon>
        <taxon>Acaryochloridales</taxon>
        <taxon>Acaryochloridaceae</taxon>
        <taxon>Acaryochloris</taxon>
    </lineage>
</organism>
<dbReference type="Gene3D" id="3.90.1150.10">
    <property type="entry name" value="Aspartate Aminotransferase, domain 1"/>
    <property type="match status" value="1"/>
</dbReference>
<dbReference type="PANTHER" id="PTHR43092">
    <property type="entry name" value="L-CYSTEINE DESULFHYDRASE"/>
    <property type="match status" value="1"/>
</dbReference>
<dbReference type="Gene3D" id="3.40.640.10">
    <property type="entry name" value="Type I PLP-dependent aspartate aminotransferase-like (Major domain)"/>
    <property type="match status" value="1"/>
</dbReference>
<dbReference type="Pfam" id="PF00266">
    <property type="entry name" value="Aminotran_5"/>
    <property type="match status" value="1"/>
</dbReference>
<keyword evidence="7" id="KW-1185">Reference proteome</keyword>
<dbReference type="InterPro" id="IPR020578">
    <property type="entry name" value="Aminotrans_V_PyrdxlP_BS"/>
</dbReference>
<accession>B0C7H0</accession>
<dbReference type="KEGG" id="amr:AM1_6324"/>
<dbReference type="GO" id="GO:0008483">
    <property type="term" value="F:transaminase activity"/>
    <property type="evidence" value="ECO:0007669"/>
    <property type="project" value="UniProtKB-KW"/>
</dbReference>
<dbReference type="Proteomes" id="UP000000268">
    <property type="component" value="Chromosome"/>
</dbReference>
<evidence type="ECO:0000259" key="5">
    <source>
        <dbReference type="Pfam" id="PF00266"/>
    </source>
</evidence>
<feature type="domain" description="Aminotransferase class V" evidence="5">
    <location>
        <begin position="88"/>
        <end position="415"/>
    </location>
</feature>
<dbReference type="eggNOG" id="COG0520">
    <property type="taxonomic scope" value="Bacteria"/>
</dbReference>
<proteinExistence type="inferred from homology"/>
<dbReference type="InterPro" id="IPR015421">
    <property type="entry name" value="PyrdxlP-dep_Trfase_major"/>
</dbReference>
<keyword evidence="2" id="KW-0663">Pyridoxal phosphate</keyword>
<dbReference type="InterPro" id="IPR015424">
    <property type="entry name" value="PyrdxlP-dep_Trfase"/>
</dbReference>
<dbReference type="HOGENOM" id="CLU_003433_3_3_3"/>
<dbReference type="PROSITE" id="PS00595">
    <property type="entry name" value="AA_TRANSFER_CLASS_5"/>
    <property type="match status" value="1"/>
</dbReference>
<reference evidence="6 7" key="1">
    <citation type="journal article" date="2008" name="Proc. Natl. Acad. Sci. U.S.A.">
        <title>Niche adaptation and genome expansion in the chlorophyll d-producing cyanobacterium Acaryochloris marina.</title>
        <authorList>
            <person name="Swingley W.D."/>
            <person name="Chen M."/>
            <person name="Cheung P.C."/>
            <person name="Conrad A.L."/>
            <person name="Dejesa L.C."/>
            <person name="Hao J."/>
            <person name="Honchak B.M."/>
            <person name="Karbach L.E."/>
            <person name="Kurdoglu A."/>
            <person name="Lahiri S."/>
            <person name="Mastrian S.D."/>
            <person name="Miyashita H."/>
            <person name="Page L."/>
            <person name="Ramakrishna P."/>
            <person name="Satoh S."/>
            <person name="Sattley W.M."/>
            <person name="Shimada Y."/>
            <person name="Taylor H.L."/>
            <person name="Tomo T."/>
            <person name="Tsuchiya T."/>
            <person name="Wang Z.T."/>
            <person name="Raymond J."/>
            <person name="Mimuro M."/>
            <person name="Blankenship R.E."/>
            <person name="Touchman J.W."/>
        </authorList>
    </citation>
    <scope>NUCLEOTIDE SEQUENCE [LARGE SCALE GENOMIC DNA]</scope>
    <source>
        <strain evidence="7">MBIC 11017</strain>
    </source>
</reference>
<dbReference type="RefSeq" id="WP_012166432.1">
    <property type="nucleotide sequence ID" value="NC_009925.1"/>
</dbReference>
<keyword evidence="6" id="KW-0032">Aminotransferase</keyword>
<dbReference type="OrthoDB" id="9804366at2"/>
<dbReference type="InterPro" id="IPR006311">
    <property type="entry name" value="TAT_signal"/>
</dbReference>
<dbReference type="InterPro" id="IPR015422">
    <property type="entry name" value="PyrdxlP-dep_Trfase_small"/>
</dbReference>
<evidence type="ECO:0000256" key="1">
    <source>
        <dbReference type="ARBA" id="ARBA00001933"/>
    </source>
</evidence>
<evidence type="ECO:0000256" key="2">
    <source>
        <dbReference type="ARBA" id="ARBA00022898"/>
    </source>
</evidence>
<dbReference type="AlphaFoldDB" id="B0C7H0"/>
<keyword evidence="6" id="KW-0808">Transferase</keyword>
<evidence type="ECO:0000256" key="4">
    <source>
        <dbReference type="RuleBase" id="RU004504"/>
    </source>
</evidence>
<comment type="similarity">
    <text evidence="3">Belongs to the class-V pyridoxal-phosphate-dependent aminotransferase family.</text>
</comment>
<comment type="cofactor">
    <cofactor evidence="1 4">
        <name>pyridoxal 5'-phosphate</name>
        <dbReference type="ChEBI" id="CHEBI:597326"/>
    </cofactor>
</comment>
<dbReference type="PANTHER" id="PTHR43092:SF6">
    <property type="entry name" value="BLR1280 PROTEIN"/>
    <property type="match status" value="1"/>
</dbReference>
<dbReference type="InterPro" id="IPR000192">
    <property type="entry name" value="Aminotrans_V_dom"/>
</dbReference>
<evidence type="ECO:0000313" key="7">
    <source>
        <dbReference type="Proteomes" id="UP000000268"/>
    </source>
</evidence>
<evidence type="ECO:0000313" key="6">
    <source>
        <dbReference type="EMBL" id="ABW31254.1"/>
    </source>
</evidence>